<organism evidence="1 2">
    <name type="scientific">Xanthocytophaga flava</name>
    <dbReference type="NCBI Taxonomy" id="3048013"/>
    <lineage>
        <taxon>Bacteria</taxon>
        <taxon>Pseudomonadati</taxon>
        <taxon>Bacteroidota</taxon>
        <taxon>Cytophagia</taxon>
        <taxon>Cytophagales</taxon>
        <taxon>Rhodocytophagaceae</taxon>
        <taxon>Xanthocytophaga</taxon>
    </lineage>
</organism>
<protein>
    <submittedName>
        <fullName evidence="1">Uncharacterized protein</fullName>
    </submittedName>
</protein>
<accession>A0AAE3QPP2</accession>
<comment type="caution">
    <text evidence="1">The sequence shown here is derived from an EMBL/GenBank/DDBJ whole genome shotgun (WGS) entry which is preliminary data.</text>
</comment>
<dbReference type="Proteomes" id="UP001241110">
    <property type="component" value="Unassembled WGS sequence"/>
</dbReference>
<proteinExistence type="predicted"/>
<gene>
    <name evidence="1" type="ORF">QNI16_19025</name>
</gene>
<reference evidence="1" key="1">
    <citation type="submission" date="2023-05" db="EMBL/GenBank/DDBJ databases">
        <authorList>
            <person name="Zhang X."/>
        </authorList>
    </citation>
    <scope>NUCLEOTIDE SEQUENCE</scope>
    <source>
        <strain evidence="1">YF14B1</strain>
    </source>
</reference>
<dbReference type="AlphaFoldDB" id="A0AAE3QPP2"/>
<name>A0AAE3QPP2_9BACT</name>
<evidence type="ECO:0000313" key="1">
    <source>
        <dbReference type="EMBL" id="MDJ1482601.1"/>
    </source>
</evidence>
<evidence type="ECO:0000313" key="2">
    <source>
        <dbReference type="Proteomes" id="UP001241110"/>
    </source>
</evidence>
<sequence>MKQEIINRVQQLGGNTERIKGHSLKDDILSITFNTVLYQRPIDTPWQKAEEAEPIKGIGSFIDANQELFQQNKQAFYDKIIDHYYRITQEGHGQAVWSPQLFTPFREGTDDFTEWNDWFQEDDVDLSEIVKLTNVSEPDFIALLHSYGFPDSYYICLSDPDPENPTLFGTDHEVFFSQVTNEGSLEDFLNACLTKEELIELIRKRLEY</sequence>
<dbReference type="RefSeq" id="WP_313981873.1">
    <property type="nucleotide sequence ID" value="NZ_JASJOS010000008.1"/>
</dbReference>
<dbReference type="EMBL" id="JASJOS010000008">
    <property type="protein sequence ID" value="MDJ1482601.1"/>
    <property type="molecule type" value="Genomic_DNA"/>
</dbReference>